<feature type="signal peptide" evidence="2">
    <location>
        <begin position="1"/>
        <end position="27"/>
    </location>
</feature>
<dbReference type="RefSeq" id="WP_182664447.1">
    <property type="nucleotide sequence ID" value="NZ_VKHS01000340.1"/>
</dbReference>
<evidence type="ECO:0000313" key="4">
    <source>
        <dbReference type="Proteomes" id="UP000530234"/>
    </source>
</evidence>
<name>A0A7W3T4C2_9ACTN</name>
<feature type="chain" id="PRO_5039708701" evidence="2">
    <location>
        <begin position="28"/>
        <end position="115"/>
    </location>
</feature>
<dbReference type="PROSITE" id="PS51318">
    <property type="entry name" value="TAT"/>
    <property type="match status" value="1"/>
</dbReference>
<dbReference type="AlphaFoldDB" id="A0A7W3T4C2"/>
<proteinExistence type="predicted"/>
<protein>
    <submittedName>
        <fullName evidence="3">Uncharacterized protein</fullName>
    </submittedName>
</protein>
<keyword evidence="4" id="KW-1185">Reference proteome</keyword>
<sequence>MPETTRRGFLGLAAATAGAAVALPVLAAPGALAAGSASPSPPGTEAVGAGAPPPSAGTQSPGAGVVTRADHPNAEFAPDGWPGDHPEPLNAAVSCSLPEGFEAEGFDTDGGEVLD</sequence>
<gene>
    <name evidence="3" type="ORF">FOE67_14705</name>
</gene>
<evidence type="ECO:0000256" key="2">
    <source>
        <dbReference type="SAM" id="SignalP"/>
    </source>
</evidence>
<evidence type="ECO:0000256" key="1">
    <source>
        <dbReference type="SAM" id="MobiDB-lite"/>
    </source>
</evidence>
<dbReference type="InterPro" id="IPR006311">
    <property type="entry name" value="TAT_signal"/>
</dbReference>
<evidence type="ECO:0000313" key="3">
    <source>
        <dbReference type="EMBL" id="MBB0230730.1"/>
    </source>
</evidence>
<comment type="caution">
    <text evidence="3">The sequence shown here is derived from an EMBL/GenBank/DDBJ whole genome shotgun (WGS) entry which is preliminary data.</text>
</comment>
<dbReference type="Proteomes" id="UP000530234">
    <property type="component" value="Unassembled WGS sequence"/>
</dbReference>
<accession>A0A7W3T4C2</accession>
<organism evidence="3 4">
    <name type="scientific">Streptomyces calidiresistens</name>
    <dbReference type="NCBI Taxonomy" id="1485586"/>
    <lineage>
        <taxon>Bacteria</taxon>
        <taxon>Bacillati</taxon>
        <taxon>Actinomycetota</taxon>
        <taxon>Actinomycetes</taxon>
        <taxon>Kitasatosporales</taxon>
        <taxon>Streptomycetaceae</taxon>
        <taxon>Streptomyces</taxon>
    </lineage>
</organism>
<reference evidence="4" key="1">
    <citation type="submission" date="2019-10" db="EMBL/GenBank/DDBJ databases">
        <title>Streptomyces sp. nov., a novel actinobacterium isolated from alkaline environment.</title>
        <authorList>
            <person name="Golinska P."/>
        </authorList>
    </citation>
    <scope>NUCLEOTIDE SEQUENCE [LARGE SCALE GENOMIC DNA]</scope>
    <source>
        <strain evidence="4">DSM 42108</strain>
    </source>
</reference>
<dbReference type="EMBL" id="VKHS01000340">
    <property type="protein sequence ID" value="MBB0230730.1"/>
    <property type="molecule type" value="Genomic_DNA"/>
</dbReference>
<feature type="compositionally biased region" description="Low complexity" evidence="1">
    <location>
        <begin position="32"/>
        <end position="64"/>
    </location>
</feature>
<keyword evidence="2" id="KW-0732">Signal</keyword>
<feature type="region of interest" description="Disordered" evidence="1">
    <location>
        <begin position="32"/>
        <end position="90"/>
    </location>
</feature>